<dbReference type="InterPro" id="IPR027417">
    <property type="entry name" value="P-loop_NTPase"/>
</dbReference>
<dbReference type="Gene3D" id="3.90.1640.10">
    <property type="entry name" value="inorganic pyrophosphatase (n-terminal core)"/>
    <property type="match status" value="1"/>
</dbReference>
<dbReference type="GO" id="GO:0015937">
    <property type="term" value="P:coenzyme A biosynthetic process"/>
    <property type="evidence" value="ECO:0007669"/>
    <property type="project" value="InterPro"/>
</dbReference>
<dbReference type="STRING" id="81824.A9UVH8"/>
<dbReference type="InterPro" id="IPR001977">
    <property type="entry name" value="Depp_CoAkinase"/>
</dbReference>
<dbReference type="Gene3D" id="3.40.50.300">
    <property type="entry name" value="P-loop containing nucleotide triphosphate hydrolases"/>
    <property type="match status" value="1"/>
</dbReference>
<protein>
    <recommendedName>
        <fullName evidence="3">DHHA2 domain-containing protein</fullName>
    </recommendedName>
</protein>
<evidence type="ECO:0000259" key="3">
    <source>
        <dbReference type="SMART" id="SM01131"/>
    </source>
</evidence>
<keyword evidence="5" id="KW-1185">Reference proteome</keyword>
<dbReference type="eggNOG" id="KOG4129">
    <property type="taxonomic scope" value="Eukaryota"/>
</dbReference>
<dbReference type="GO" id="GO:0005524">
    <property type="term" value="F:ATP binding"/>
    <property type="evidence" value="ECO:0007669"/>
    <property type="project" value="UniProtKB-KW"/>
</dbReference>
<dbReference type="Pfam" id="PF01121">
    <property type="entry name" value="CoaE"/>
    <property type="match status" value="1"/>
</dbReference>
<evidence type="ECO:0000313" key="5">
    <source>
        <dbReference type="Proteomes" id="UP000001357"/>
    </source>
</evidence>
<feature type="domain" description="DHHA2" evidence="3">
    <location>
        <begin position="219"/>
        <end position="304"/>
    </location>
</feature>
<keyword evidence="2" id="KW-0067">ATP-binding</keyword>
<keyword evidence="1" id="KW-0547">Nucleotide-binding</keyword>
<dbReference type="GO" id="GO:0005737">
    <property type="term" value="C:cytoplasm"/>
    <property type="evidence" value="ECO:0000318"/>
    <property type="project" value="GO_Central"/>
</dbReference>
<dbReference type="Pfam" id="PF02833">
    <property type="entry name" value="DHHA2"/>
    <property type="match status" value="1"/>
</dbReference>
<organism evidence="4 5">
    <name type="scientific">Monosiga brevicollis</name>
    <name type="common">Choanoflagellate</name>
    <dbReference type="NCBI Taxonomy" id="81824"/>
    <lineage>
        <taxon>Eukaryota</taxon>
        <taxon>Choanoflagellata</taxon>
        <taxon>Craspedida</taxon>
        <taxon>Salpingoecidae</taxon>
        <taxon>Monosiga</taxon>
    </lineage>
</organism>
<dbReference type="CDD" id="cd02022">
    <property type="entry name" value="DPCK"/>
    <property type="match status" value="1"/>
</dbReference>
<dbReference type="EMBL" id="CH991547">
    <property type="protein sequence ID" value="EDQ90582.1"/>
    <property type="molecule type" value="Genomic_DNA"/>
</dbReference>
<dbReference type="GO" id="GO:0004140">
    <property type="term" value="F:dephospho-CoA kinase activity"/>
    <property type="evidence" value="ECO:0007669"/>
    <property type="project" value="InterPro"/>
</dbReference>
<name>A9UVH8_MONBE</name>
<dbReference type="FunCoup" id="A9UVH8">
    <property type="interactions" value="518"/>
</dbReference>
<dbReference type="InParanoid" id="A9UVH8"/>
<dbReference type="InterPro" id="IPR038222">
    <property type="entry name" value="DHHA2_dom_sf"/>
</dbReference>
<evidence type="ECO:0000313" key="4">
    <source>
        <dbReference type="EMBL" id="EDQ90582.1"/>
    </source>
</evidence>
<dbReference type="InterPro" id="IPR004097">
    <property type="entry name" value="DHHA2"/>
</dbReference>
<proteinExistence type="predicted"/>
<accession>A9UVH8</accession>
<dbReference type="PANTHER" id="PTHR12112">
    <property type="entry name" value="BNIP - RELATED"/>
    <property type="match status" value="1"/>
</dbReference>
<sequence>MALLGYVRAARQRLTALLAGPTANTVVHVVMGNEASDLDSVVSTFVRAWQLQQDLSADQTDPARSMVVLPLINTTREDLPLRAEVMHVLGRHNLSPDELCYIDELPLQSWADANALCLHLVDHNRLAKHQQQWAPFVCSVMDHHDVGPSTLQLLGRRPFTRCQHDDAVAADATACEMLLSAILIDTVKLDASKGRCLPLDQAVAGALNEVLDWDLNAEFDRLQQAKADVSHLTVNQLLRKDYKQIDVGRIRIGLPAVNLALSAFFSRPLPDVTEHLQLLRVAGYKQNNTKLSRKYVLPAVQRLAEAAQTSPSTKVQILGLMGRAGSGKSTVAKYLADEMNRLTALLYPALSREILAAVQRLEAADDSVARVLVVEGAALVDAGWHTVCNHVLLVTADDDVVHARLATRGWSEAEIERRLAMQHEHADRATIIIDNNGTDVATLKATVRDKLNNAGLATAK</sequence>
<reference evidence="4 5" key="1">
    <citation type="journal article" date="2008" name="Nature">
        <title>The genome of the choanoflagellate Monosiga brevicollis and the origin of metazoans.</title>
        <authorList>
            <consortium name="JGI Sequencing"/>
            <person name="King N."/>
            <person name="Westbrook M.J."/>
            <person name="Young S.L."/>
            <person name="Kuo A."/>
            <person name="Abedin M."/>
            <person name="Chapman J."/>
            <person name="Fairclough S."/>
            <person name="Hellsten U."/>
            <person name="Isogai Y."/>
            <person name="Letunic I."/>
            <person name="Marr M."/>
            <person name="Pincus D."/>
            <person name="Putnam N."/>
            <person name="Rokas A."/>
            <person name="Wright K.J."/>
            <person name="Zuzow R."/>
            <person name="Dirks W."/>
            <person name="Good M."/>
            <person name="Goodstein D."/>
            <person name="Lemons D."/>
            <person name="Li W."/>
            <person name="Lyons J.B."/>
            <person name="Morris A."/>
            <person name="Nichols S."/>
            <person name="Richter D.J."/>
            <person name="Salamov A."/>
            <person name="Bork P."/>
            <person name="Lim W.A."/>
            <person name="Manning G."/>
            <person name="Miller W.T."/>
            <person name="McGinnis W."/>
            <person name="Shapiro H."/>
            <person name="Tjian R."/>
            <person name="Grigoriev I.V."/>
            <person name="Rokhsar D."/>
        </authorList>
    </citation>
    <scope>NUCLEOTIDE SEQUENCE [LARGE SCALE GENOMIC DNA]</scope>
    <source>
        <strain evidence="5">MX1 / ATCC 50154</strain>
    </source>
</reference>
<gene>
    <name evidence="4" type="ORF">MONBRDRAFT_6969</name>
</gene>
<dbReference type="RefSeq" id="XP_001744633.1">
    <property type="nucleotide sequence ID" value="XM_001744581.1"/>
</dbReference>
<dbReference type="GO" id="GO:0004309">
    <property type="term" value="F:exopolyphosphatase activity"/>
    <property type="evidence" value="ECO:0000318"/>
    <property type="project" value="GO_Central"/>
</dbReference>
<dbReference type="GeneID" id="5889748"/>
<evidence type="ECO:0000256" key="1">
    <source>
        <dbReference type="ARBA" id="ARBA00022741"/>
    </source>
</evidence>
<dbReference type="KEGG" id="mbr:MONBRDRAFT_6969"/>
<dbReference type="SMART" id="SM01131">
    <property type="entry name" value="DHHA2"/>
    <property type="match status" value="1"/>
</dbReference>
<dbReference type="Gene3D" id="3.10.310.20">
    <property type="entry name" value="DHHA2 domain"/>
    <property type="match status" value="1"/>
</dbReference>
<dbReference type="Proteomes" id="UP000001357">
    <property type="component" value="Unassembled WGS sequence"/>
</dbReference>
<dbReference type="InterPro" id="IPR038763">
    <property type="entry name" value="DHH_sf"/>
</dbReference>
<dbReference type="SUPFAM" id="SSF64182">
    <property type="entry name" value="DHH phosphoesterases"/>
    <property type="match status" value="1"/>
</dbReference>
<dbReference type="SUPFAM" id="SSF52540">
    <property type="entry name" value="P-loop containing nucleoside triphosphate hydrolases"/>
    <property type="match status" value="1"/>
</dbReference>
<evidence type="ECO:0000256" key="2">
    <source>
        <dbReference type="ARBA" id="ARBA00022840"/>
    </source>
</evidence>
<dbReference type="AlphaFoldDB" id="A9UVH8"/>
<dbReference type="PANTHER" id="PTHR12112:SF39">
    <property type="entry name" value="EG:152A3.5 PROTEIN (FBGN0003116_PN PROTEIN)"/>
    <property type="match status" value="1"/>
</dbReference>